<sequence>MSKIGLTTTVPVEVIYAAGDTPVDLNNIFISDTREAMLRIEEAELAGYPRNVCGWIKGLYATALKSPEIKKIVAVTQGDCSNTHALMETWSEEGIEIIPFAFPYDRDGDMLRLQLEKLITALGTTWDQVREQKVRLDQVRQLAWEIDRLTWQENQVRGFENHLHLVSCSDFNGDPEGFARDLEGFIAEAREREPLNLQFKGRKKRELRLGFMGVPPIMPDLYNFLEEHGARVVFNEVQRQFSMPFATEDIVEQYQLYTYPYNVFGRIEDVAQEAERRQLDGLIHYTQSFCYRQIEDLIVRRRLDYPILNLEGENPTGLDARSKMRLESFLQMLRD</sequence>
<gene>
    <name evidence="4" type="ORF">DPCES_3482</name>
</gene>
<dbReference type="PATRIC" id="fig|49338.4.peg.3741"/>
<dbReference type="GO" id="GO:0051536">
    <property type="term" value="F:iron-sulfur cluster binding"/>
    <property type="evidence" value="ECO:0007669"/>
    <property type="project" value="UniProtKB-KW"/>
</dbReference>
<evidence type="ECO:0000256" key="3">
    <source>
        <dbReference type="ARBA" id="ARBA00023014"/>
    </source>
</evidence>
<comment type="cofactor">
    <cofactor evidence="1">
        <name>[4Fe-4S] cluster</name>
        <dbReference type="ChEBI" id="CHEBI:49883"/>
    </cofactor>
</comment>
<dbReference type="EMBL" id="LK996017">
    <property type="protein sequence ID" value="CDX03368.1"/>
    <property type="molecule type" value="Genomic_DNA"/>
</dbReference>
<dbReference type="InterPro" id="IPR010327">
    <property type="entry name" value="FldB/FldC_alpha/beta"/>
</dbReference>
<dbReference type="AlphaFoldDB" id="A0A098B3C3"/>
<comment type="similarity">
    <text evidence="2">Belongs to the FldB/FldC dehydratase alpha/beta subunit family.</text>
</comment>
<accession>A0A098B3C3</accession>
<evidence type="ECO:0000313" key="4">
    <source>
        <dbReference type="EMBL" id="CDX03368.1"/>
    </source>
</evidence>
<dbReference type="GO" id="GO:0016836">
    <property type="term" value="F:hydro-lyase activity"/>
    <property type="evidence" value="ECO:0007669"/>
    <property type="project" value="UniProtKB-ARBA"/>
</dbReference>
<dbReference type="RefSeq" id="WP_015945200.1">
    <property type="nucleotide sequence ID" value="NZ_JAYFNZ010000024.1"/>
</dbReference>
<evidence type="ECO:0000256" key="1">
    <source>
        <dbReference type="ARBA" id="ARBA00001966"/>
    </source>
</evidence>
<keyword evidence="3" id="KW-0408">Iron</keyword>
<dbReference type="PANTHER" id="PTHR30548">
    <property type="entry name" value="2-HYDROXYGLUTARYL-COA DEHYDRATASE, D-COMPONENT-RELATED"/>
    <property type="match status" value="1"/>
</dbReference>
<organism evidence="4">
    <name type="scientific">Desulfitobacterium hafniense</name>
    <name type="common">Desulfitobacterium frappieri</name>
    <dbReference type="NCBI Taxonomy" id="49338"/>
    <lineage>
        <taxon>Bacteria</taxon>
        <taxon>Bacillati</taxon>
        <taxon>Bacillota</taxon>
        <taxon>Clostridia</taxon>
        <taxon>Eubacteriales</taxon>
        <taxon>Desulfitobacteriaceae</taxon>
        <taxon>Desulfitobacterium</taxon>
    </lineage>
</organism>
<proteinExistence type="inferred from homology"/>
<keyword evidence="3" id="KW-0411">Iron-sulfur</keyword>
<keyword evidence="3" id="KW-0479">Metal-binding</keyword>
<name>A0A098B3C3_DESHA</name>
<dbReference type="Gene3D" id="3.40.50.11900">
    <property type="match status" value="1"/>
</dbReference>
<reference evidence="4" key="1">
    <citation type="submission" date="2014-07" db="EMBL/GenBank/DDBJ databases">
        <authorList>
            <person name="Hornung V.Bastian."/>
        </authorList>
    </citation>
    <scope>NUCLEOTIDE SEQUENCE</scope>
    <source>
        <strain evidence="4">PCE-S</strain>
    </source>
</reference>
<dbReference type="Pfam" id="PF06050">
    <property type="entry name" value="HGD-D"/>
    <property type="match status" value="1"/>
</dbReference>
<dbReference type="PANTHER" id="PTHR30548:SF3">
    <property type="entry name" value="2-HYDROXYACYL-COA DEHYDRATASE"/>
    <property type="match status" value="1"/>
</dbReference>
<dbReference type="Gene3D" id="3.40.50.11890">
    <property type="match status" value="1"/>
</dbReference>
<protein>
    <submittedName>
        <fullName evidence="4">2-hydroxyglutaryl-CoA dehydratase, D-component protein</fullName>
    </submittedName>
</protein>
<evidence type="ECO:0000256" key="2">
    <source>
        <dbReference type="ARBA" id="ARBA00005806"/>
    </source>
</evidence>